<keyword evidence="2" id="KW-1185">Reference proteome</keyword>
<evidence type="ECO:0000313" key="2">
    <source>
        <dbReference type="Proteomes" id="UP000672657"/>
    </source>
</evidence>
<reference evidence="1 2" key="1">
    <citation type="submission" date="2021-03" db="EMBL/GenBank/DDBJ databases">
        <authorList>
            <person name="Peeters C."/>
        </authorList>
    </citation>
    <scope>NUCLEOTIDE SEQUENCE [LARGE SCALE GENOMIC DNA]</scope>
    <source>
        <strain evidence="1 2">LMG 26411</strain>
    </source>
</reference>
<dbReference type="Proteomes" id="UP000672657">
    <property type="component" value="Unassembled WGS sequence"/>
</dbReference>
<proteinExistence type="predicted"/>
<evidence type="ECO:0000313" key="1">
    <source>
        <dbReference type="EMBL" id="CAG2132545.1"/>
    </source>
</evidence>
<comment type="caution">
    <text evidence="1">The sequence shown here is derived from an EMBL/GenBank/DDBJ whole genome shotgun (WGS) entry which is preliminary data.</text>
</comment>
<name>A0ABM8TAY2_9BURK</name>
<accession>A0ABM8TAY2</accession>
<protein>
    <submittedName>
        <fullName evidence="1">Uncharacterized protein</fullName>
    </submittedName>
</protein>
<sequence length="63" mass="7027">MKIIHQGNPRAKRKAEYPDIGDQLDAIWKAFAAMDPADVPEPARAMLEQVRAVKVKYPVRPAG</sequence>
<dbReference type="RefSeq" id="WP_211951849.1">
    <property type="nucleotide sequence ID" value="NZ_CAJPVI010000002.1"/>
</dbReference>
<gene>
    <name evidence="1" type="ORF">LMG26411_00636</name>
</gene>
<dbReference type="EMBL" id="CAJPVI010000002">
    <property type="protein sequence ID" value="CAG2132545.1"/>
    <property type="molecule type" value="Genomic_DNA"/>
</dbReference>
<organism evidence="1 2">
    <name type="scientific">Cupriavidus numazuensis</name>
    <dbReference type="NCBI Taxonomy" id="221992"/>
    <lineage>
        <taxon>Bacteria</taxon>
        <taxon>Pseudomonadati</taxon>
        <taxon>Pseudomonadota</taxon>
        <taxon>Betaproteobacteria</taxon>
        <taxon>Burkholderiales</taxon>
        <taxon>Burkholderiaceae</taxon>
        <taxon>Cupriavidus</taxon>
    </lineage>
</organism>